<evidence type="ECO:0000313" key="2">
    <source>
        <dbReference type="EMBL" id="PQP99616.1"/>
    </source>
</evidence>
<protein>
    <submittedName>
        <fullName evidence="2">Protein CELLULOSE SYNTHASE INTERACTIVE 3</fullName>
    </submittedName>
</protein>
<dbReference type="Gene3D" id="1.25.10.10">
    <property type="entry name" value="Leucine-rich Repeat Variant"/>
    <property type="match status" value="1"/>
</dbReference>
<proteinExistence type="predicted"/>
<reference evidence="2 3" key="1">
    <citation type="submission" date="2018-02" db="EMBL/GenBank/DDBJ databases">
        <title>Draft genome of wild Prunus yedoensis var. nudiflora.</title>
        <authorList>
            <person name="Baek S."/>
            <person name="Kim J.-H."/>
            <person name="Choi K."/>
            <person name="Kim G.-B."/>
            <person name="Cho A."/>
            <person name="Jang H."/>
            <person name="Shin C.-H."/>
            <person name="Yu H.-J."/>
            <person name="Mun J.-H."/>
        </authorList>
    </citation>
    <scope>NUCLEOTIDE SEQUENCE [LARGE SCALE GENOMIC DNA]</scope>
    <source>
        <strain evidence="3">cv. Jeju island</strain>
        <tissue evidence="2">Leaf</tissue>
    </source>
</reference>
<keyword evidence="1" id="KW-0472">Membrane</keyword>
<dbReference type="OrthoDB" id="7537227at2759"/>
<dbReference type="InterPro" id="IPR011989">
    <property type="entry name" value="ARM-like"/>
</dbReference>
<evidence type="ECO:0000313" key="3">
    <source>
        <dbReference type="Proteomes" id="UP000250321"/>
    </source>
</evidence>
<keyword evidence="3" id="KW-1185">Reference proteome</keyword>
<gene>
    <name evidence="2" type="ORF">Pyn_18144</name>
</gene>
<accession>A0A314Y2E2</accession>
<feature type="transmembrane region" description="Helical" evidence="1">
    <location>
        <begin position="39"/>
        <end position="57"/>
    </location>
</feature>
<dbReference type="SUPFAM" id="SSF48371">
    <property type="entry name" value="ARM repeat"/>
    <property type="match status" value="1"/>
</dbReference>
<dbReference type="InterPro" id="IPR016024">
    <property type="entry name" value="ARM-type_fold"/>
</dbReference>
<dbReference type="PANTHER" id="PTHR46369:SF1">
    <property type="entry name" value="PROTEIN CELLULOSE SYNTHASE INTERACTIVE 3"/>
    <property type="match status" value="1"/>
</dbReference>
<organism evidence="2 3">
    <name type="scientific">Prunus yedoensis var. nudiflora</name>
    <dbReference type="NCBI Taxonomy" id="2094558"/>
    <lineage>
        <taxon>Eukaryota</taxon>
        <taxon>Viridiplantae</taxon>
        <taxon>Streptophyta</taxon>
        <taxon>Embryophyta</taxon>
        <taxon>Tracheophyta</taxon>
        <taxon>Spermatophyta</taxon>
        <taxon>Magnoliopsida</taxon>
        <taxon>eudicotyledons</taxon>
        <taxon>Gunneridae</taxon>
        <taxon>Pentapetalae</taxon>
        <taxon>rosids</taxon>
        <taxon>fabids</taxon>
        <taxon>Rosales</taxon>
        <taxon>Rosaceae</taxon>
        <taxon>Amygdaloideae</taxon>
        <taxon>Amygdaleae</taxon>
        <taxon>Prunus</taxon>
    </lineage>
</organism>
<dbReference type="GO" id="GO:0051211">
    <property type="term" value="P:anisotropic cell growth"/>
    <property type="evidence" value="ECO:0007669"/>
    <property type="project" value="InterPro"/>
</dbReference>
<dbReference type="InterPro" id="IPR044297">
    <property type="entry name" value="CSI1/2/3"/>
</dbReference>
<dbReference type="GO" id="GO:0010330">
    <property type="term" value="C:cellulose synthase complex"/>
    <property type="evidence" value="ECO:0007669"/>
    <property type="project" value="InterPro"/>
</dbReference>
<dbReference type="GO" id="GO:0008017">
    <property type="term" value="F:microtubule binding"/>
    <property type="evidence" value="ECO:0007669"/>
    <property type="project" value="InterPro"/>
</dbReference>
<dbReference type="GO" id="GO:2001006">
    <property type="term" value="P:regulation of cellulose biosynthetic process"/>
    <property type="evidence" value="ECO:0007669"/>
    <property type="project" value="InterPro"/>
</dbReference>
<dbReference type="EMBL" id="PJQY01001787">
    <property type="protein sequence ID" value="PQP99616.1"/>
    <property type="molecule type" value="Genomic_DNA"/>
</dbReference>
<keyword evidence="1" id="KW-0812">Transmembrane</keyword>
<dbReference type="Proteomes" id="UP000250321">
    <property type="component" value="Unassembled WGS sequence"/>
</dbReference>
<feature type="transmembrane region" description="Helical" evidence="1">
    <location>
        <begin position="139"/>
        <end position="159"/>
    </location>
</feature>
<keyword evidence="1" id="KW-1133">Transmembrane helix</keyword>
<evidence type="ECO:0000256" key="1">
    <source>
        <dbReference type="SAM" id="Phobius"/>
    </source>
</evidence>
<dbReference type="AlphaFoldDB" id="A0A314Y2E2"/>
<comment type="caution">
    <text evidence="2">The sequence shown here is derived from an EMBL/GenBank/DDBJ whole genome shotgun (WGS) entry which is preliminary data.</text>
</comment>
<sequence length="324" mass="35210">MMKRNSSCSSLEIEVRTPRGFIERTAFHEGDEFDVPDPAIVLGGTVALWLLCIIGAFHAKSKLTIMEAGGLEALSDKLAGYTSNPQAEYEDTEGIWISALLLAVLFQDANVVLSPATMRIIPLLSLLLRSDEVIDSKGIILAIANSGAVAGLITLIGYIESDMPNLVTLSEEFSLVRNPDQVVLECLFDFEDVRVGSTARKSIPLLVDLLRPMPERPGAPPISVKLLTRIADGSDTNKLIMAEAGALDALTKYLSLSPQDSTEATITELFRILFSNPDLIRYEASASSLNQLIAVLRLGSRNARYSAARALHELLTLRTSEILI</sequence>
<name>A0A314Y2E2_PRUYE</name>
<dbReference type="PANTHER" id="PTHR46369">
    <property type="entry name" value="PROTEIN CELLULOSE SYNTHASE INTERACTIVE 1"/>
    <property type="match status" value="1"/>
</dbReference>
<dbReference type="STRING" id="2094558.A0A314Y2E2"/>